<organism evidence="1 2">
    <name type="scientific">Candidatus Marimicrobium litorale</name>
    <dbReference type="NCBI Taxonomy" id="2518991"/>
    <lineage>
        <taxon>Bacteria</taxon>
        <taxon>Pseudomonadati</taxon>
        <taxon>Pseudomonadota</taxon>
        <taxon>Gammaproteobacteria</taxon>
        <taxon>Cellvibrionales</taxon>
        <taxon>Halieaceae</taxon>
        <taxon>Marimicrobium</taxon>
    </lineage>
</organism>
<protein>
    <submittedName>
        <fullName evidence="1">Uncharacterized protein</fullName>
    </submittedName>
</protein>
<gene>
    <name evidence="1" type="ORF">EYC82_16335</name>
</gene>
<evidence type="ECO:0000313" key="1">
    <source>
        <dbReference type="EMBL" id="MCX2978918.1"/>
    </source>
</evidence>
<name>A0ABT3T9F6_9GAMM</name>
<proteinExistence type="predicted"/>
<comment type="caution">
    <text evidence="1">The sequence shown here is derived from an EMBL/GenBank/DDBJ whole genome shotgun (WGS) entry which is preliminary data.</text>
</comment>
<dbReference type="Proteomes" id="UP001143304">
    <property type="component" value="Unassembled WGS sequence"/>
</dbReference>
<dbReference type="RefSeq" id="WP_279250613.1">
    <property type="nucleotide sequence ID" value="NZ_SHNO01000001.1"/>
</dbReference>
<accession>A0ABT3T9F6</accession>
<sequence>MRQYIHKDSYINLNPSDPTLDMDDLRRFLKSSKPDGDAFLNYLLQDDYFSGKGIWVNSDPDISATYRAIIESDPTLQSQSPYGDFFNKDSVRVQGDNPVLISNLSDAPKEYQALYNQYLQETASKKIAPAIVFAGGPAAKIASLLAAKKSETATACDLFFISDGTEQSNESASASYEHVNHANALNAEHDNTGLGILISALRRAFFAERNPDAALHLNYRKVDLWPAGVHMRDLPIYVVNEVHGWTQKLRSLFGKMNEHDKSRLASKYSTKILDFIERDLGISLRLVKRPSRAFFLYLSETEHTRSIKERKVLSKFVQLLPEKVSEDTIRHFYGDGNLKNIVSADIFSENNCIDHGFDAICRKAMIKRDIRVLDRTIIKELFFSHSKGRSNCVGLRCQDIITKEVYFLPLSYLGLTLGPTATYEFSKANTPWEKLCDRIKIKQPVPHQTIATGCSAQILCRVDEQAGDWLEHLPHTGLKQTHIVEIARHGPYILFKLTAGGNIGLPWYSRSYGISALANFSRVWPPGCGIVFVDVICAWPGIRGVNASNNGQLVRLADNAVVRFGEGGTGMSKMGANAQTMLDMLDISHQLPENEMLPRTLYAHTVIDNRRPIRRRLHKPHLAR</sequence>
<reference evidence="1" key="1">
    <citation type="submission" date="2019-02" db="EMBL/GenBank/DDBJ databases">
        <authorList>
            <person name="Li S.-H."/>
        </authorList>
    </citation>
    <scope>NUCLEOTIDE SEQUENCE</scope>
    <source>
        <strain evidence="1">IMCC11814</strain>
    </source>
</reference>
<keyword evidence="2" id="KW-1185">Reference proteome</keyword>
<evidence type="ECO:0000313" key="2">
    <source>
        <dbReference type="Proteomes" id="UP001143304"/>
    </source>
</evidence>
<dbReference type="EMBL" id="SHNO01000001">
    <property type="protein sequence ID" value="MCX2978918.1"/>
    <property type="molecule type" value="Genomic_DNA"/>
</dbReference>